<dbReference type="PRINTS" id="PR00081">
    <property type="entry name" value="GDHRDH"/>
</dbReference>
<dbReference type="EMBL" id="MU004199">
    <property type="protein sequence ID" value="KAF2489114.1"/>
    <property type="molecule type" value="Genomic_DNA"/>
</dbReference>
<proteinExistence type="inferred from homology"/>
<keyword evidence="2" id="KW-0521">NADP</keyword>
<dbReference type="Gene3D" id="3.40.50.720">
    <property type="entry name" value="NAD(P)-binding Rossmann-like Domain"/>
    <property type="match status" value="1"/>
</dbReference>
<accession>A0A6A6QAP7</accession>
<dbReference type="InterPro" id="IPR036291">
    <property type="entry name" value="NAD(P)-bd_dom_sf"/>
</dbReference>
<evidence type="ECO:0000256" key="2">
    <source>
        <dbReference type="ARBA" id="ARBA00022857"/>
    </source>
</evidence>
<evidence type="ECO:0000313" key="4">
    <source>
        <dbReference type="EMBL" id="KAF2489114.1"/>
    </source>
</evidence>
<dbReference type="AlphaFoldDB" id="A0A6A6QAP7"/>
<dbReference type="InterPro" id="IPR002347">
    <property type="entry name" value="SDR_fam"/>
</dbReference>
<keyword evidence="5" id="KW-1185">Reference proteome</keyword>
<gene>
    <name evidence="4" type="ORF">BU16DRAFT_531515</name>
</gene>
<organism evidence="4 5">
    <name type="scientific">Lophium mytilinum</name>
    <dbReference type="NCBI Taxonomy" id="390894"/>
    <lineage>
        <taxon>Eukaryota</taxon>
        <taxon>Fungi</taxon>
        <taxon>Dikarya</taxon>
        <taxon>Ascomycota</taxon>
        <taxon>Pezizomycotina</taxon>
        <taxon>Dothideomycetes</taxon>
        <taxon>Pleosporomycetidae</taxon>
        <taxon>Mytilinidiales</taxon>
        <taxon>Mytilinidiaceae</taxon>
        <taxon>Lophium</taxon>
    </lineage>
</organism>
<dbReference type="Proteomes" id="UP000799750">
    <property type="component" value="Unassembled WGS sequence"/>
</dbReference>
<keyword evidence="3" id="KW-0560">Oxidoreductase</keyword>
<dbReference type="PANTHER" id="PTHR24320">
    <property type="entry name" value="RETINOL DEHYDROGENASE"/>
    <property type="match status" value="1"/>
</dbReference>
<dbReference type="OrthoDB" id="191139at2759"/>
<sequence length="366" mass="40043">MKLYNPVSTLPSYNPLTLLSAGGLTTHHNFKLADTPDLSGKVAVITGGQSGIGREITAQLLLHGISKVYILARSASKYQDAISEWVNQKGLKRSDVERRTEFVPCDLGSVKDVARASNELLSKLDRLDILFNNAATLATPDYSLSPDGIESVFAIIHVGHFVLTNILLPLIERTAATFGGARIVDSNSSLHMACLELDLTLLKSPKPTKSLVLLDSAWRYARAKLAVLMFTRELAKRLQKKGVSNVYVNSFFPGNISTDAYETWKLFLGNFIGSAFKSAVRAAGQTVEDGAASALFLATSKDVEVKDIKGKYFVPIAAESKPSLLSENKDLQKNVWYWTDHQVTEVLGKGWQDVAELPIHRPMGHG</sequence>
<dbReference type="PANTHER" id="PTHR24320:SF282">
    <property type="entry name" value="WW DOMAIN-CONTAINING OXIDOREDUCTASE"/>
    <property type="match status" value="1"/>
</dbReference>
<dbReference type="GO" id="GO:0016491">
    <property type="term" value="F:oxidoreductase activity"/>
    <property type="evidence" value="ECO:0007669"/>
    <property type="project" value="UniProtKB-KW"/>
</dbReference>
<evidence type="ECO:0000256" key="3">
    <source>
        <dbReference type="ARBA" id="ARBA00023002"/>
    </source>
</evidence>
<evidence type="ECO:0000256" key="1">
    <source>
        <dbReference type="ARBA" id="ARBA00006484"/>
    </source>
</evidence>
<evidence type="ECO:0000313" key="5">
    <source>
        <dbReference type="Proteomes" id="UP000799750"/>
    </source>
</evidence>
<reference evidence="4" key="1">
    <citation type="journal article" date="2020" name="Stud. Mycol.">
        <title>101 Dothideomycetes genomes: a test case for predicting lifestyles and emergence of pathogens.</title>
        <authorList>
            <person name="Haridas S."/>
            <person name="Albert R."/>
            <person name="Binder M."/>
            <person name="Bloem J."/>
            <person name="Labutti K."/>
            <person name="Salamov A."/>
            <person name="Andreopoulos B."/>
            <person name="Baker S."/>
            <person name="Barry K."/>
            <person name="Bills G."/>
            <person name="Bluhm B."/>
            <person name="Cannon C."/>
            <person name="Castanera R."/>
            <person name="Culley D."/>
            <person name="Daum C."/>
            <person name="Ezra D."/>
            <person name="Gonzalez J."/>
            <person name="Henrissat B."/>
            <person name="Kuo A."/>
            <person name="Liang C."/>
            <person name="Lipzen A."/>
            <person name="Lutzoni F."/>
            <person name="Magnuson J."/>
            <person name="Mondo S."/>
            <person name="Nolan M."/>
            <person name="Ohm R."/>
            <person name="Pangilinan J."/>
            <person name="Park H.-J."/>
            <person name="Ramirez L."/>
            <person name="Alfaro M."/>
            <person name="Sun H."/>
            <person name="Tritt A."/>
            <person name="Yoshinaga Y."/>
            <person name="Zwiers L.-H."/>
            <person name="Turgeon B."/>
            <person name="Goodwin S."/>
            <person name="Spatafora J."/>
            <person name="Crous P."/>
            <person name="Grigoriev I."/>
        </authorList>
    </citation>
    <scope>NUCLEOTIDE SEQUENCE</scope>
    <source>
        <strain evidence="4">CBS 269.34</strain>
    </source>
</reference>
<comment type="similarity">
    <text evidence="1">Belongs to the short-chain dehydrogenases/reductases (SDR) family.</text>
</comment>
<dbReference type="SUPFAM" id="SSF51735">
    <property type="entry name" value="NAD(P)-binding Rossmann-fold domains"/>
    <property type="match status" value="1"/>
</dbReference>
<dbReference type="Pfam" id="PF00106">
    <property type="entry name" value="adh_short"/>
    <property type="match status" value="1"/>
</dbReference>
<protein>
    <submittedName>
        <fullName evidence="4">Putative short chain dehydrogenase/reductase</fullName>
    </submittedName>
</protein>
<name>A0A6A6QAP7_9PEZI</name>